<keyword evidence="1" id="KW-0732">Signal</keyword>
<dbReference type="CDD" id="cd00146">
    <property type="entry name" value="PKD"/>
    <property type="match status" value="1"/>
</dbReference>
<keyword evidence="3" id="KW-1185">Reference proteome</keyword>
<dbReference type="SUPFAM" id="SSF49299">
    <property type="entry name" value="PKD domain"/>
    <property type="match status" value="1"/>
</dbReference>
<dbReference type="SUPFAM" id="SSF110296">
    <property type="entry name" value="Oligoxyloglucan reducing end-specific cellobiohydrolase"/>
    <property type="match status" value="2"/>
</dbReference>
<feature type="signal peptide" evidence="1">
    <location>
        <begin position="1"/>
        <end position="19"/>
    </location>
</feature>
<evidence type="ECO:0000256" key="1">
    <source>
        <dbReference type="SAM" id="SignalP"/>
    </source>
</evidence>
<dbReference type="STRING" id="867902.Ornrh_1822"/>
<dbReference type="Gene3D" id="2.130.10.10">
    <property type="entry name" value="YVTN repeat-like/Quinoprotein amine dehydrogenase"/>
    <property type="match status" value="3"/>
</dbReference>
<evidence type="ECO:0000313" key="2">
    <source>
        <dbReference type="EMBL" id="AFL97971.1"/>
    </source>
</evidence>
<proteinExistence type="predicted"/>
<dbReference type="Gene3D" id="2.60.40.10">
    <property type="entry name" value="Immunoglobulins"/>
    <property type="match status" value="1"/>
</dbReference>
<dbReference type="KEGG" id="orh:Ornrh_1822"/>
<gene>
    <name evidence="2" type="ordered locus">Ornrh_1822</name>
</gene>
<dbReference type="PATRIC" id="fig|867902.3.peg.1768"/>
<feature type="chain" id="PRO_5003685271" description="PKD domain-containing protein" evidence="1">
    <location>
        <begin position="20"/>
        <end position="1409"/>
    </location>
</feature>
<dbReference type="InterPro" id="IPR035986">
    <property type="entry name" value="PKD_dom_sf"/>
</dbReference>
<dbReference type="EMBL" id="CP003283">
    <property type="protein sequence ID" value="AFL97971.1"/>
    <property type="molecule type" value="Genomic_DNA"/>
</dbReference>
<accession>I4A1Y7</accession>
<evidence type="ECO:0000313" key="3">
    <source>
        <dbReference type="Proteomes" id="UP000006051"/>
    </source>
</evidence>
<organism evidence="2 3">
    <name type="scientific">Ornithobacterium rhinotracheale (strain ATCC 51463 / DSM 15997 / CCUG 23171 / CIP 104009 / LMG 9086)</name>
    <dbReference type="NCBI Taxonomy" id="867902"/>
    <lineage>
        <taxon>Bacteria</taxon>
        <taxon>Pseudomonadati</taxon>
        <taxon>Bacteroidota</taxon>
        <taxon>Flavobacteriia</taxon>
        <taxon>Flavobacteriales</taxon>
        <taxon>Weeksellaceae</taxon>
        <taxon>Ornithobacterium</taxon>
    </lineage>
</organism>
<evidence type="ECO:0008006" key="4">
    <source>
        <dbReference type="Google" id="ProtNLM"/>
    </source>
</evidence>
<protein>
    <recommendedName>
        <fullName evidence="4">PKD domain-containing protein</fullName>
    </recommendedName>
</protein>
<reference evidence="2 3" key="1">
    <citation type="submission" date="2012-06" db="EMBL/GenBank/DDBJ databases">
        <title>The complete genome of Ornithobacterium rhinotracheale DSM 15997.</title>
        <authorList>
            <consortium name="US DOE Joint Genome Institute (JGI-PGF)"/>
            <person name="Lucas S."/>
            <person name="Copeland A."/>
            <person name="Lapidus A."/>
            <person name="Goodwin L."/>
            <person name="Pitluck S."/>
            <person name="Peters L."/>
            <person name="Mikhailova N."/>
            <person name="Teshima H."/>
            <person name="Kyrpides N."/>
            <person name="Mavromatis K."/>
            <person name="Pagani I."/>
            <person name="Ivanova N."/>
            <person name="Ovchinnikova G."/>
            <person name="Zeytun A."/>
            <person name="Detter J.C."/>
            <person name="Han C."/>
            <person name="Land M."/>
            <person name="Hauser L."/>
            <person name="Markowitz V."/>
            <person name="Cheng J.-F."/>
            <person name="Hugenholtz P."/>
            <person name="Woyke T."/>
            <person name="Wu D."/>
            <person name="Lang E."/>
            <person name="Kopitz M."/>
            <person name="Brambilla E."/>
            <person name="Klenk H.-P."/>
            <person name="Eisen J.A."/>
        </authorList>
    </citation>
    <scope>NUCLEOTIDE SEQUENCE [LARGE SCALE GENOMIC DNA]</scope>
    <source>
        <strain evidence="3">ATCC 51463 / DSM 15997 / CCUG 23171 / LMG 9086</strain>
    </source>
</reference>
<dbReference type="InterPro" id="IPR015943">
    <property type="entry name" value="WD40/YVTN_repeat-like_dom_sf"/>
</dbReference>
<dbReference type="Proteomes" id="UP000006051">
    <property type="component" value="Chromosome"/>
</dbReference>
<dbReference type="GeneID" id="71569875"/>
<dbReference type="eggNOG" id="COG4409">
    <property type="taxonomic scope" value="Bacteria"/>
</dbReference>
<sequence length="1409" mass="158559">MFRYLIIFLLAFSALKAQSREEEPQFYIAMKSANPNVYVVDSLYEIYRNKTSNEFSPEVLKAIKAEKQKHKEPRSSWLSNARKESAPMKKEFRSEYEKEYLEWRKEVQPYINEKGFVEYPTEREMKANFSTQPKTKKRTRRSLFSPRSANASSIYDSEEVPYHATFEGWHYYGPVQMLTNDGRPHVTSQANVRAFAQSASNPNYAVCAVENGTIYVSKNKGGMWHYAAKNYNIKGVTALSFSASNENVIFAGVSAGWGVGRLYVSRDGGVTWKDITSNFNELPKYSSPGNAISKIISVSVDDNPMNDIVLLATNRGVLRLRQSSVGGEVSYRFEVLLEKGITDVVSRPNHKGEFYALAFNDAKNHLYFYKSTDGGSSWEIKGTAGKGWFEPEKRMQKSFGGRLATSLSNDNIVYAYLIENREAEDNGYLGVYRSDDSGENWTLPNTNGPGRGAQGYNSTTNRNLATFPFQPLGGYTQGFYNCAIVVSPTNPNHIVLGGLNAWESRNGGKSFGAFGGYQGGKQLHPDMQTFFQQKNEDGTVDTWLTTDGGINYSSDFFERENIVRTNGLGGDYWGFDVGEYNTTMGGGMYHNGDSYHVSSYGAGIFKHLGGGESSTGTVLPLNDERQMYFVDFGGVIVSPNLNEGFKTTTPLNPPPPEPYAGGDNQYYTQRDYIGNTYYYVQSKEEKAKGEAKLYYFSSKENKSLLLEELQFSPNASVQQYVVSFSNPLYQYLMVDNLIYASNDGGKNWTPKNKPFTSGNITFTISDTDPKTIYVLQRYNTKENIIKVSKDGGESYTDLANPEVGINYRHILNVRGTDIIFIFGNNKSKVFYYIDGNWKEYSEDLPFNLSIIEPKIQYRTGEFFMATSGAGIWTRKLPDEVLAKMNILKLNIDAPEKFSYNKEYIFNVTNTSLYYGKNITNITWDFPGATEVTDGNTNTPKVKYNKYGRFGVRLTLQDDKGNSYTHYFPDYLTVYPYCACDVPDAIKNILPHIKVWADASKTNLSKKTLTDRFTGKVYTLAGDAITLKQVGDNKVLNFGEQNNYIDLGKNYEGKTLFIISKLNETTTSGISMLFGHDGGADFHGGGKKGPIFSQWYMTDKNKFDESNGGRTMINSYNSNYFTTNFSTNQLTLYTMRTAQGKSPARVRYISKDRGYANRTWQGEIAEAIIIDKDLTDQEIREINLYLMDKYGIAHSEDTSSDVPNRIPGLVSRINADNVNLAEGTVYDDVSMSRVSIVNKEQVEVKTLPIATNAKVFDMKGGYLQLSKTYEGKTIFVVSKLNPNTTSNFSMLLGHSNTADLHSGGSKGSIFSGWISDRDRFNSTNGGITTVNTQPKDYFNTNFITDKLALYTLRTANGKGGARIDQISKDRGRNDRIWKGEIGEVLIYDRQLTDEEIHQVNQYLMQKFDIK</sequence>
<dbReference type="GeneID" id="97258427"/>
<dbReference type="InterPro" id="IPR013783">
    <property type="entry name" value="Ig-like_fold"/>
</dbReference>
<name>I4A1Y7_ORNRL</name>
<dbReference type="RefSeq" id="WP_014791493.1">
    <property type="nucleotide sequence ID" value="NC_018016.1"/>
</dbReference>
<dbReference type="HOGENOM" id="CLU_253714_0_0_10"/>